<keyword evidence="2" id="KW-1185">Reference proteome</keyword>
<dbReference type="Proteomes" id="UP000239772">
    <property type="component" value="Unassembled WGS sequence"/>
</dbReference>
<reference evidence="2" key="1">
    <citation type="submission" date="2018-03" db="EMBL/GenBank/DDBJ databases">
        <authorList>
            <person name="Sun L."/>
            <person name="Liu H."/>
            <person name="Chen W."/>
            <person name="Huang K."/>
            <person name="Liu W."/>
            <person name="Gao X."/>
        </authorList>
    </citation>
    <scope>NUCLEOTIDE SEQUENCE [LARGE SCALE GENOMIC DNA]</scope>
    <source>
        <strain evidence="2">SH9</strain>
    </source>
</reference>
<sequence>MAPEGFAFDHDERAAIAEHDGGVPKRYADAFARLQQEKPRGVDLARWRQAMQDGGLFLDRWGVTADALGWEVADVFGLDPVAPLARYDAMGLIWLLAGATVRLLDERSATLSTGLVFRRKQHGRR</sequence>
<evidence type="ECO:0000313" key="2">
    <source>
        <dbReference type="Proteomes" id="UP000239772"/>
    </source>
</evidence>
<dbReference type="EMBL" id="PVZS01000041">
    <property type="protein sequence ID" value="PSC02694.1"/>
    <property type="molecule type" value="Genomic_DNA"/>
</dbReference>
<dbReference type="AlphaFoldDB" id="A0A2T1HM11"/>
<comment type="caution">
    <text evidence="1">The sequence shown here is derived from an EMBL/GenBank/DDBJ whole genome shotgun (WGS) entry which is preliminary data.</text>
</comment>
<name>A0A2T1HM11_9HYPH</name>
<evidence type="ECO:0000313" key="1">
    <source>
        <dbReference type="EMBL" id="PSC02694.1"/>
    </source>
</evidence>
<accession>A0A2T1HM11</accession>
<proteinExistence type="predicted"/>
<gene>
    <name evidence="1" type="ORF">SLNSH_22805</name>
</gene>
<protein>
    <submittedName>
        <fullName evidence="1">Uncharacterized protein</fullName>
    </submittedName>
</protein>
<organism evidence="1 2">
    <name type="scientific">Alsobacter soli</name>
    <dbReference type="NCBI Taxonomy" id="2109933"/>
    <lineage>
        <taxon>Bacteria</taxon>
        <taxon>Pseudomonadati</taxon>
        <taxon>Pseudomonadota</taxon>
        <taxon>Alphaproteobacteria</taxon>
        <taxon>Hyphomicrobiales</taxon>
        <taxon>Alsobacteraceae</taxon>
        <taxon>Alsobacter</taxon>
    </lineage>
</organism>